<name>A0ABY9AIL2_PARCI</name>
<evidence type="ECO:0000313" key="1">
    <source>
        <dbReference type="EMBL" id="WIY46638.1"/>
    </source>
</evidence>
<dbReference type="EMBL" id="CP127363">
    <property type="protein sequence ID" value="WIY46638.1"/>
    <property type="molecule type" value="Genomic_DNA"/>
</dbReference>
<proteinExistence type="predicted"/>
<accession>A0ABY9AIL2</accession>
<reference evidence="1 2" key="1">
    <citation type="submission" date="2023-06" db="EMBL/GenBank/DDBJ databases">
        <authorList>
            <person name="Ham H."/>
            <person name="Park D.S."/>
        </authorList>
    </citation>
    <scope>NUCLEOTIDE SEQUENCE [LARGE SCALE GENOMIC DNA]</scope>
    <source>
        <strain evidence="1 2">KACC 17005</strain>
    </source>
</reference>
<dbReference type="SUPFAM" id="SSF54593">
    <property type="entry name" value="Glyoxalase/Bleomycin resistance protein/Dihydroxybiphenyl dioxygenase"/>
    <property type="match status" value="1"/>
</dbReference>
<dbReference type="RefSeq" id="WP_011795926.1">
    <property type="nucleotide sequence ID" value="NZ_CP023687.1"/>
</dbReference>
<gene>
    <name evidence="1" type="ORF">QRO08_12275</name>
</gene>
<evidence type="ECO:0008006" key="3">
    <source>
        <dbReference type="Google" id="ProtNLM"/>
    </source>
</evidence>
<dbReference type="Proteomes" id="UP001242732">
    <property type="component" value="Chromosome"/>
</dbReference>
<sequence length="140" mass="16030">MLDFSDDCFETYIHVPIHPDREPMMNDYYRRVLGFSGEYGEFWVREDGSLRLQFKDVKNIDEINRLGAPSLASIFMPGDFIGLCDRWVRAGAKIELLLLDPVGFTAVVVDPAMNRLEFRGDSNPGNSDVDISAWDFFRSL</sequence>
<dbReference type="InterPro" id="IPR029068">
    <property type="entry name" value="Glyas_Bleomycin-R_OHBP_Dase"/>
</dbReference>
<evidence type="ECO:0000313" key="2">
    <source>
        <dbReference type="Proteomes" id="UP001242732"/>
    </source>
</evidence>
<organism evidence="1 2">
    <name type="scientific">Paracidovorax citrulli</name>
    <name type="common">Acidovorax citrulli</name>
    <dbReference type="NCBI Taxonomy" id="80869"/>
    <lineage>
        <taxon>Bacteria</taxon>
        <taxon>Pseudomonadati</taxon>
        <taxon>Pseudomonadota</taxon>
        <taxon>Betaproteobacteria</taxon>
        <taxon>Burkholderiales</taxon>
        <taxon>Comamonadaceae</taxon>
        <taxon>Paracidovorax</taxon>
    </lineage>
</organism>
<protein>
    <recommendedName>
        <fullName evidence="3">VOC domain-containing protein</fullName>
    </recommendedName>
</protein>
<keyword evidence="2" id="KW-1185">Reference proteome</keyword>